<dbReference type="OrthoDB" id="2126698at2759"/>
<dbReference type="InterPro" id="IPR002528">
    <property type="entry name" value="MATE_fam"/>
</dbReference>
<sequence length="108" mass="11148">MALPIVGLCELGNCPQTTGCGILRGTARPKIGAYLNLVAFYAVGMPVGGILAFWFGLGLNGLWLGTLAAQLTCVISMMVAISSINWELEAGRAKELTSVDGGSGSDND</sequence>
<dbReference type="Proteomes" id="UP000489600">
    <property type="component" value="Unassembled WGS sequence"/>
</dbReference>
<keyword evidence="2" id="KW-0812">Transmembrane</keyword>
<dbReference type="EMBL" id="CABITT030000008">
    <property type="protein sequence ID" value="VVB15670.1"/>
    <property type="molecule type" value="Genomic_DNA"/>
</dbReference>
<keyword evidence="2" id="KW-0472">Membrane</keyword>
<protein>
    <submittedName>
        <fullName evidence="3">Uncharacterized protein</fullName>
    </submittedName>
</protein>
<comment type="caution">
    <text evidence="3">The sequence shown here is derived from an EMBL/GenBank/DDBJ whole genome shotgun (WGS) entry which is preliminary data.</text>
</comment>
<feature type="transmembrane region" description="Helical" evidence="2">
    <location>
        <begin position="33"/>
        <end position="56"/>
    </location>
</feature>
<organism evidence="3 4">
    <name type="scientific">Arabis nemorensis</name>
    <dbReference type="NCBI Taxonomy" id="586526"/>
    <lineage>
        <taxon>Eukaryota</taxon>
        <taxon>Viridiplantae</taxon>
        <taxon>Streptophyta</taxon>
        <taxon>Embryophyta</taxon>
        <taxon>Tracheophyta</taxon>
        <taxon>Spermatophyta</taxon>
        <taxon>Magnoliopsida</taxon>
        <taxon>eudicotyledons</taxon>
        <taxon>Gunneridae</taxon>
        <taxon>Pentapetalae</taxon>
        <taxon>rosids</taxon>
        <taxon>malvids</taxon>
        <taxon>Brassicales</taxon>
        <taxon>Brassicaceae</taxon>
        <taxon>Arabideae</taxon>
        <taxon>Arabis</taxon>
    </lineage>
</organism>
<evidence type="ECO:0000313" key="4">
    <source>
        <dbReference type="Proteomes" id="UP000489600"/>
    </source>
</evidence>
<dbReference type="GO" id="GO:0042910">
    <property type="term" value="F:xenobiotic transmembrane transporter activity"/>
    <property type="evidence" value="ECO:0007669"/>
    <property type="project" value="InterPro"/>
</dbReference>
<evidence type="ECO:0000256" key="2">
    <source>
        <dbReference type="SAM" id="Phobius"/>
    </source>
</evidence>
<comment type="similarity">
    <text evidence="1">Belongs to the multi antimicrobial extrusion (MATE) (TC 2.A.66.1) family.</text>
</comment>
<dbReference type="AlphaFoldDB" id="A0A565CPP3"/>
<proteinExistence type="inferred from homology"/>
<dbReference type="Pfam" id="PF01554">
    <property type="entry name" value="MatE"/>
    <property type="match status" value="1"/>
</dbReference>
<accession>A0A565CPP3</accession>
<feature type="transmembrane region" description="Helical" evidence="2">
    <location>
        <begin position="62"/>
        <end position="84"/>
    </location>
</feature>
<dbReference type="GO" id="GO:0016020">
    <property type="term" value="C:membrane"/>
    <property type="evidence" value="ECO:0007669"/>
    <property type="project" value="InterPro"/>
</dbReference>
<keyword evidence="2" id="KW-1133">Transmembrane helix</keyword>
<evidence type="ECO:0000313" key="3">
    <source>
        <dbReference type="EMBL" id="VVB15670.1"/>
    </source>
</evidence>
<keyword evidence="4" id="KW-1185">Reference proteome</keyword>
<name>A0A565CPP3_9BRAS</name>
<dbReference type="PANTHER" id="PTHR11206">
    <property type="entry name" value="MULTIDRUG RESISTANCE PROTEIN"/>
    <property type="match status" value="1"/>
</dbReference>
<dbReference type="GO" id="GO:0015297">
    <property type="term" value="F:antiporter activity"/>
    <property type="evidence" value="ECO:0007669"/>
    <property type="project" value="InterPro"/>
</dbReference>
<reference evidence="3" key="1">
    <citation type="submission" date="2019-07" db="EMBL/GenBank/DDBJ databases">
        <authorList>
            <person name="Dittberner H."/>
        </authorList>
    </citation>
    <scope>NUCLEOTIDE SEQUENCE [LARGE SCALE GENOMIC DNA]</scope>
</reference>
<gene>
    <name evidence="3" type="ORF">ANE_LOCUS26114</name>
</gene>
<evidence type="ECO:0000256" key="1">
    <source>
        <dbReference type="ARBA" id="ARBA00010199"/>
    </source>
</evidence>